<dbReference type="GO" id="GO:0016747">
    <property type="term" value="F:acyltransferase activity, transferring groups other than amino-acyl groups"/>
    <property type="evidence" value="ECO:0007669"/>
    <property type="project" value="InterPro"/>
</dbReference>
<dbReference type="SUPFAM" id="SSF55729">
    <property type="entry name" value="Acyl-CoA N-acyltransferases (Nat)"/>
    <property type="match status" value="1"/>
</dbReference>
<keyword evidence="6" id="KW-1185">Reference proteome</keyword>
<dbReference type="EMBL" id="WMIF01000001">
    <property type="protein sequence ID" value="MTH33022.1"/>
    <property type="molecule type" value="Genomic_DNA"/>
</dbReference>
<dbReference type="PANTHER" id="PTHR43877:SF1">
    <property type="entry name" value="ACETYLTRANSFERASE"/>
    <property type="match status" value="1"/>
</dbReference>
<feature type="compositionally biased region" description="Gly residues" evidence="3">
    <location>
        <begin position="26"/>
        <end position="36"/>
    </location>
</feature>
<protein>
    <submittedName>
        <fullName evidence="5">GNAT family N-acetyltransferase</fullName>
    </submittedName>
</protein>
<dbReference type="Proteomes" id="UP000442533">
    <property type="component" value="Unassembled WGS sequence"/>
</dbReference>
<dbReference type="Gene3D" id="3.40.630.30">
    <property type="match status" value="1"/>
</dbReference>
<evidence type="ECO:0000256" key="3">
    <source>
        <dbReference type="SAM" id="MobiDB-lite"/>
    </source>
</evidence>
<dbReference type="PANTHER" id="PTHR43877">
    <property type="entry name" value="AMINOALKYLPHOSPHONATE N-ACETYLTRANSFERASE-RELATED-RELATED"/>
    <property type="match status" value="1"/>
</dbReference>
<dbReference type="AlphaFoldDB" id="A0A844GX87"/>
<dbReference type="InterPro" id="IPR000182">
    <property type="entry name" value="GNAT_dom"/>
</dbReference>
<gene>
    <name evidence="5" type="ORF">GL279_00215</name>
</gene>
<evidence type="ECO:0000313" key="6">
    <source>
        <dbReference type="Proteomes" id="UP000442533"/>
    </source>
</evidence>
<dbReference type="PROSITE" id="PS51186">
    <property type="entry name" value="GNAT"/>
    <property type="match status" value="1"/>
</dbReference>
<feature type="region of interest" description="Disordered" evidence="3">
    <location>
        <begin position="19"/>
        <end position="38"/>
    </location>
</feature>
<accession>A0A844GX87</accession>
<evidence type="ECO:0000259" key="4">
    <source>
        <dbReference type="PROSITE" id="PS51186"/>
    </source>
</evidence>
<dbReference type="InterPro" id="IPR050832">
    <property type="entry name" value="Bact_Acetyltransf"/>
</dbReference>
<sequence>MTPDPALAQIFETSWPAAETRDSGGFRSGRGLGAGGRVSSTRALRPDWDAADIPAVEAVHRDWGQRPMFRVADGDLRLREALLVRGYAPETPTAIMTADCAALQAEVPAMTTFTIWPPLAIQSDLWAAGNITPARQAVMPRVLPPHTTVLGRLDDRAAGSAFVVADGPVAMIHAIEVAPQFRRRGLAGWMIRTAAVWATEQGAARLGLAVSRANTGARATYDRLGFHEVGSYGYWARD</sequence>
<proteinExistence type="predicted"/>
<dbReference type="Pfam" id="PF00583">
    <property type="entry name" value="Acetyltransf_1"/>
    <property type="match status" value="1"/>
</dbReference>
<evidence type="ECO:0000256" key="2">
    <source>
        <dbReference type="ARBA" id="ARBA00023315"/>
    </source>
</evidence>
<name>A0A844GX87_9RHOB</name>
<evidence type="ECO:0000313" key="5">
    <source>
        <dbReference type="EMBL" id="MTH33022.1"/>
    </source>
</evidence>
<organism evidence="5 6">
    <name type="scientific">Paracoccus limosus</name>
    <dbReference type="NCBI Taxonomy" id="913252"/>
    <lineage>
        <taxon>Bacteria</taxon>
        <taxon>Pseudomonadati</taxon>
        <taxon>Pseudomonadota</taxon>
        <taxon>Alphaproteobacteria</taxon>
        <taxon>Rhodobacterales</taxon>
        <taxon>Paracoccaceae</taxon>
        <taxon>Paracoccus</taxon>
    </lineage>
</organism>
<comment type="caution">
    <text evidence="5">The sequence shown here is derived from an EMBL/GenBank/DDBJ whole genome shotgun (WGS) entry which is preliminary data.</text>
</comment>
<dbReference type="InterPro" id="IPR016181">
    <property type="entry name" value="Acyl_CoA_acyltransferase"/>
</dbReference>
<keyword evidence="2" id="KW-0012">Acyltransferase</keyword>
<evidence type="ECO:0000256" key="1">
    <source>
        <dbReference type="ARBA" id="ARBA00022679"/>
    </source>
</evidence>
<feature type="domain" description="N-acetyltransferase" evidence="4">
    <location>
        <begin position="105"/>
        <end position="238"/>
    </location>
</feature>
<dbReference type="RefSeq" id="WP_343039672.1">
    <property type="nucleotide sequence ID" value="NZ_WMIF01000001.1"/>
</dbReference>
<keyword evidence="1 5" id="KW-0808">Transferase</keyword>
<dbReference type="CDD" id="cd04301">
    <property type="entry name" value="NAT_SF"/>
    <property type="match status" value="1"/>
</dbReference>
<reference evidence="5 6" key="1">
    <citation type="submission" date="2019-11" db="EMBL/GenBank/DDBJ databases">
        <authorList>
            <person name="Dong K."/>
        </authorList>
    </citation>
    <scope>NUCLEOTIDE SEQUENCE [LARGE SCALE GENOMIC DNA]</scope>
    <source>
        <strain evidence="5 6">JCM 17370</strain>
    </source>
</reference>